<feature type="chain" id="PRO_5013111346" evidence="3">
    <location>
        <begin position="30"/>
        <end position="258"/>
    </location>
</feature>
<evidence type="ECO:0000256" key="2">
    <source>
        <dbReference type="ARBA" id="ARBA00022729"/>
    </source>
</evidence>
<dbReference type="GO" id="GO:0016020">
    <property type="term" value="C:membrane"/>
    <property type="evidence" value="ECO:0007669"/>
    <property type="project" value="InterPro"/>
</dbReference>
<dbReference type="PROSITE" id="PS51257">
    <property type="entry name" value="PROKAR_LIPOPROTEIN"/>
    <property type="match status" value="1"/>
</dbReference>
<comment type="similarity">
    <text evidence="1">Belongs to the MlaA family.</text>
</comment>
<sequence>MKKTTSPRFVKAFAVASACLALTACTARVANPDDPLESYNRAMFTFNEKVDEAAIQPVAKAYDKVTPLPLRTGVGNFFGNVGDVWIGGNNLLQGKFTDGLSDLLRFAINSTVGILGLFDVASELDLPKHDEDFGQTLGWWGVGEGAYFVVPFFGPRTVRDAAVLPIDLYGDDVWGISDVPTRNSLTALRLVHARANLLGIDKTLDEGTLDKYAYARDFYLQQRRYRVFDGNPPLEEIDFNGARRQQDDADVVAETGAQ</sequence>
<accession>A0A1N6T3S9</accession>
<proteinExistence type="inferred from homology"/>
<gene>
    <name evidence="4" type="ORF">SAMN05421829_104317</name>
</gene>
<evidence type="ECO:0000256" key="3">
    <source>
        <dbReference type="SAM" id="SignalP"/>
    </source>
</evidence>
<keyword evidence="2 3" id="KW-0732">Signal</keyword>
<dbReference type="OrthoDB" id="9785326at2"/>
<dbReference type="STRING" id="34027.SAMN05421829_104317"/>
<evidence type="ECO:0000256" key="1">
    <source>
        <dbReference type="ARBA" id="ARBA00010634"/>
    </source>
</evidence>
<dbReference type="PANTHER" id="PTHR30035:SF3">
    <property type="entry name" value="INTERMEMBRANE PHOSPHOLIPID TRANSPORT SYSTEM LIPOPROTEIN MLAA"/>
    <property type="match status" value="1"/>
</dbReference>
<dbReference type="RefSeq" id="WP_076601650.1">
    <property type="nucleotide sequence ID" value="NZ_FTMD01000004.1"/>
</dbReference>
<evidence type="ECO:0000313" key="4">
    <source>
        <dbReference type="EMBL" id="SIQ48055.1"/>
    </source>
</evidence>
<dbReference type="GO" id="GO:0120010">
    <property type="term" value="P:intermembrane phospholipid transfer"/>
    <property type="evidence" value="ECO:0007669"/>
    <property type="project" value="TreeGrafter"/>
</dbReference>
<protein>
    <submittedName>
        <fullName evidence="4">Phospholipid-binding lipoprotein MlaA</fullName>
    </submittedName>
</protein>
<keyword evidence="5" id="KW-1185">Reference proteome</keyword>
<name>A0A1N6T3S9_9RHOO</name>
<organism evidence="4 5">
    <name type="scientific">Aromatoleum tolulyticum</name>
    <dbReference type="NCBI Taxonomy" id="34027"/>
    <lineage>
        <taxon>Bacteria</taxon>
        <taxon>Pseudomonadati</taxon>
        <taxon>Pseudomonadota</taxon>
        <taxon>Betaproteobacteria</taxon>
        <taxon>Rhodocyclales</taxon>
        <taxon>Rhodocyclaceae</taxon>
        <taxon>Aromatoleum</taxon>
    </lineage>
</organism>
<reference evidence="5" key="1">
    <citation type="submission" date="2017-01" db="EMBL/GenBank/DDBJ databases">
        <authorList>
            <person name="Varghese N."/>
            <person name="Submissions S."/>
        </authorList>
    </citation>
    <scope>NUCLEOTIDE SEQUENCE [LARGE SCALE GENOMIC DNA]</scope>
    <source>
        <strain evidence="5">ATCC 51758</strain>
    </source>
</reference>
<dbReference type="PANTHER" id="PTHR30035">
    <property type="entry name" value="LIPOPROTEIN VACJ-RELATED"/>
    <property type="match status" value="1"/>
</dbReference>
<feature type="signal peptide" evidence="3">
    <location>
        <begin position="1"/>
        <end position="29"/>
    </location>
</feature>
<dbReference type="Pfam" id="PF04333">
    <property type="entry name" value="MlaA"/>
    <property type="match status" value="1"/>
</dbReference>
<dbReference type="PRINTS" id="PR01805">
    <property type="entry name" value="VACJLIPOPROT"/>
</dbReference>
<dbReference type="EMBL" id="FTMD01000004">
    <property type="protein sequence ID" value="SIQ48055.1"/>
    <property type="molecule type" value="Genomic_DNA"/>
</dbReference>
<dbReference type="InterPro" id="IPR007428">
    <property type="entry name" value="MlaA"/>
</dbReference>
<dbReference type="Proteomes" id="UP000186819">
    <property type="component" value="Unassembled WGS sequence"/>
</dbReference>
<keyword evidence="4" id="KW-0449">Lipoprotein</keyword>
<evidence type="ECO:0000313" key="5">
    <source>
        <dbReference type="Proteomes" id="UP000186819"/>
    </source>
</evidence>
<dbReference type="AlphaFoldDB" id="A0A1N6T3S9"/>